<protein>
    <recommendedName>
        <fullName evidence="3">Lipoprotein</fullName>
    </recommendedName>
</protein>
<name>A0A895YAA7_9ACTN</name>
<dbReference type="RefSeq" id="WP_239676429.1">
    <property type="nucleotide sequence ID" value="NZ_CP070499.1"/>
</dbReference>
<dbReference type="Proteomes" id="UP000662857">
    <property type="component" value="Chromosome"/>
</dbReference>
<gene>
    <name evidence="1" type="ORF">JQS43_22800</name>
</gene>
<evidence type="ECO:0000313" key="1">
    <source>
        <dbReference type="EMBL" id="QSB14301.1"/>
    </source>
</evidence>
<evidence type="ECO:0000313" key="2">
    <source>
        <dbReference type="Proteomes" id="UP000662857"/>
    </source>
</evidence>
<proteinExistence type="predicted"/>
<keyword evidence="2" id="KW-1185">Reference proteome</keyword>
<organism evidence="1 2">
    <name type="scientific">Natronosporangium hydrolyticum</name>
    <dbReference type="NCBI Taxonomy" id="2811111"/>
    <lineage>
        <taxon>Bacteria</taxon>
        <taxon>Bacillati</taxon>
        <taxon>Actinomycetota</taxon>
        <taxon>Actinomycetes</taxon>
        <taxon>Micromonosporales</taxon>
        <taxon>Micromonosporaceae</taxon>
        <taxon>Natronosporangium</taxon>
    </lineage>
</organism>
<dbReference type="AlphaFoldDB" id="A0A895YAA7"/>
<dbReference type="EMBL" id="CP070499">
    <property type="protein sequence ID" value="QSB14301.1"/>
    <property type="molecule type" value="Genomic_DNA"/>
</dbReference>
<dbReference type="KEGG" id="nhy:JQS43_22800"/>
<accession>A0A895YAA7</accession>
<sequence length="176" mass="19115">MIIGKRVGAILGLLLVAGCTTGDPVESSTDLASQPFTHEFRDCMTAKGWQPSEDTGQSLSYSYPSEQREQFNADHEECEGEAGLSAELPPMSRTEAEEYAAALFDHYDCVIKQGYSLPDPPSMQAAIDELMQSPMPSWAAQPSLAAQLSDAENAELEHRCPMPTGWPDGYLDRLGG</sequence>
<evidence type="ECO:0008006" key="3">
    <source>
        <dbReference type="Google" id="ProtNLM"/>
    </source>
</evidence>
<reference evidence="1" key="1">
    <citation type="submission" date="2021-02" db="EMBL/GenBank/DDBJ databases">
        <title>Natrosporangium hydrolyticum gen. nov., sp. nov, a haloalkaliphilic actinobacterium from a soda solonchak soil.</title>
        <authorList>
            <person name="Sorokin D.Y."/>
            <person name="Khijniak T.V."/>
            <person name="Zakharycheva A.P."/>
            <person name="Boueva O.V."/>
            <person name="Ariskina E.V."/>
            <person name="Hahnke R.L."/>
            <person name="Bunk B."/>
            <person name="Sproer C."/>
            <person name="Schumann P."/>
            <person name="Evtushenko L.I."/>
            <person name="Kublanov I.V."/>
        </authorList>
    </citation>
    <scope>NUCLEOTIDE SEQUENCE</scope>
    <source>
        <strain evidence="1">DSM 106523</strain>
    </source>
</reference>
<dbReference type="PROSITE" id="PS51257">
    <property type="entry name" value="PROKAR_LIPOPROTEIN"/>
    <property type="match status" value="1"/>
</dbReference>